<evidence type="ECO:0000313" key="2">
    <source>
        <dbReference type="EMBL" id="EEZ61868.1"/>
    </source>
</evidence>
<comment type="caution">
    <text evidence="2">The sequence shown here is derived from an EMBL/GenBank/DDBJ whole genome shotgun (WGS) entry which is preliminary data.</text>
</comment>
<gene>
    <name evidence="2" type="ORF">HMPREF0762_00502</name>
</gene>
<dbReference type="HOGENOM" id="CLU_1445571_0_0_11"/>
<name>D0WEZ8_SLAES</name>
<keyword evidence="1" id="KW-0812">Transmembrane</keyword>
<keyword evidence="1" id="KW-1133">Transmembrane helix</keyword>
<protein>
    <recommendedName>
        <fullName evidence="4">DUF2975 domain-containing protein</fullName>
    </recommendedName>
</protein>
<evidence type="ECO:0000256" key="1">
    <source>
        <dbReference type="SAM" id="Phobius"/>
    </source>
</evidence>
<feature type="transmembrane region" description="Helical" evidence="1">
    <location>
        <begin position="31"/>
        <end position="51"/>
    </location>
</feature>
<feature type="transmembrane region" description="Helical" evidence="1">
    <location>
        <begin position="107"/>
        <end position="130"/>
    </location>
</feature>
<sequence length="188" mass="20489">MTSLMKTWNDYMKPADECEETEGDRAFKKPFWFLIAGIMVIAFYLMSYVQLMDVHHLDIMTEEVKAALSAVVSALFACIAIACIVVANTQQAKGVYCGSKFGHNASFPLGFTLAYSAGSAVVFSCALSAVRTIAEVQLVGFEQAYLLANFLMGAAFGIFVFGFAVLALYLAWSQARKAAEALARELDD</sequence>
<accession>D0WEZ8</accession>
<dbReference type="AlphaFoldDB" id="D0WEZ8"/>
<organism evidence="2 3">
    <name type="scientific">Slackia exigua (strain ATCC 700122 / DSM 15923 / CIP 105133 / JCM 11022 / KCTC 5966 / S-7)</name>
    <dbReference type="NCBI Taxonomy" id="649764"/>
    <lineage>
        <taxon>Bacteria</taxon>
        <taxon>Bacillati</taxon>
        <taxon>Actinomycetota</taxon>
        <taxon>Coriobacteriia</taxon>
        <taxon>Eggerthellales</taxon>
        <taxon>Eggerthellaceae</taxon>
        <taxon>Slackia</taxon>
    </lineage>
</organism>
<dbReference type="EMBL" id="ACUX02000005">
    <property type="protein sequence ID" value="EEZ61868.1"/>
    <property type="molecule type" value="Genomic_DNA"/>
</dbReference>
<dbReference type="STRING" id="649764.HMPREF0762_00502"/>
<dbReference type="GeneID" id="85007126"/>
<feature type="transmembrane region" description="Helical" evidence="1">
    <location>
        <begin position="150"/>
        <end position="172"/>
    </location>
</feature>
<dbReference type="RefSeq" id="WP_006361757.1">
    <property type="nucleotide sequence ID" value="NZ_GG700630.1"/>
</dbReference>
<keyword evidence="1" id="KW-0472">Membrane</keyword>
<feature type="transmembrane region" description="Helical" evidence="1">
    <location>
        <begin position="66"/>
        <end position="87"/>
    </location>
</feature>
<evidence type="ECO:0008006" key="4">
    <source>
        <dbReference type="Google" id="ProtNLM"/>
    </source>
</evidence>
<evidence type="ECO:0000313" key="3">
    <source>
        <dbReference type="Proteomes" id="UP000006001"/>
    </source>
</evidence>
<proteinExistence type="predicted"/>
<reference evidence="2" key="1">
    <citation type="submission" date="2009-10" db="EMBL/GenBank/DDBJ databases">
        <authorList>
            <person name="Weinstock G."/>
            <person name="Sodergren E."/>
            <person name="Clifton S."/>
            <person name="Fulton L."/>
            <person name="Fulton B."/>
            <person name="Courtney L."/>
            <person name="Fronick C."/>
            <person name="Harrison M."/>
            <person name="Strong C."/>
            <person name="Farmer C."/>
            <person name="Delahaunty K."/>
            <person name="Markovic C."/>
            <person name="Hall O."/>
            <person name="Minx P."/>
            <person name="Tomlinson C."/>
            <person name="Mitreva M."/>
            <person name="Nelson J."/>
            <person name="Hou S."/>
            <person name="Wollam A."/>
            <person name="Pepin K.H."/>
            <person name="Johnson M."/>
            <person name="Bhonagiri V."/>
            <person name="Nash W.E."/>
            <person name="Warren W."/>
            <person name="Chinwalla A."/>
            <person name="Mardis E.R."/>
            <person name="Wilson R.K."/>
        </authorList>
    </citation>
    <scope>NUCLEOTIDE SEQUENCE [LARGE SCALE GENOMIC DNA]</scope>
    <source>
        <strain evidence="2">ATCC 700122</strain>
    </source>
</reference>
<dbReference type="Proteomes" id="UP000006001">
    <property type="component" value="Unassembled WGS sequence"/>
</dbReference>
<keyword evidence="3" id="KW-1185">Reference proteome</keyword>